<keyword evidence="2" id="KW-0238">DNA-binding</keyword>
<accession>A0A4R4P4S7</accession>
<dbReference type="Gene3D" id="3.30.1310.10">
    <property type="entry name" value="Nucleoid-associated protein YbaB-like domain"/>
    <property type="match status" value="1"/>
</dbReference>
<evidence type="ECO:0000256" key="1">
    <source>
        <dbReference type="SAM" id="MobiDB-lite"/>
    </source>
</evidence>
<dbReference type="Proteomes" id="UP000295431">
    <property type="component" value="Unassembled WGS sequence"/>
</dbReference>
<dbReference type="RefSeq" id="WP_131939053.1">
    <property type="nucleotide sequence ID" value="NZ_BAAAMX010000004.1"/>
</dbReference>
<dbReference type="SUPFAM" id="SSF82607">
    <property type="entry name" value="YbaB-like"/>
    <property type="match status" value="1"/>
</dbReference>
<protein>
    <submittedName>
        <fullName evidence="2">YbaB/EbfC family DNA-binding protein</fullName>
    </submittedName>
</protein>
<proteinExistence type="predicted"/>
<dbReference type="OrthoDB" id="3392909at2"/>
<organism evidence="2 3">
    <name type="scientific">Actinomadura bangladeshensis</name>
    <dbReference type="NCBI Taxonomy" id="453573"/>
    <lineage>
        <taxon>Bacteria</taxon>
        <taxon>Bacillati</taxon>
        <taxon>Actinomycetota</taxon>
        <taxon>Actinomycetes</taxon>
        <taxon>Streptosporangiales</taxon>
        <taxon>Thermomonosporaceae</taxon>
        <taxon>Actinomadura</taxon>
    </lineage>
</organism>
<dbReference type="EMBL" id="SMJW01000045">
    <property type="protein sequence ID" value="TDC16694.1"/>
    <property type="molecule type" value="Genomic_DNA"/>
</dbReference>
<dbReference type="InterPro" id="IPR004401">
    <property type="entry name" value="YbaB/EbfC"/>
</dbReference>
<comment type="caution">
    <text evidence="2">The sequence shown here is derived from an EMBL/GenBank/DDBJ whole genome shotgun (WGS) entry which is preliminary data.</text>
</comment>
<sequence length="146" mass="15076">MADLSGTDLDQLLGEARKTLESMRQGGGAAPDRPAASRSEQLQGIGEAAGGRITVTAVPGGRIDAVRLDPRAMRMASEELGEQLALAVNAALDDLRAKSAAAGADQAVDTAALSRQVERLQNDGLRQMALIGQAITESLSRIGGAR</sequence>
<keyword evidence="3" id="KW-1185">Reference proteome</keyword>
<reference evidence="2 3" key="1">
    <citation type="submission" date="2019-03" db="EMBL/GenBank/DDBJ databases">
        <title>Draft genome sequences of novel Actinobacteria.</title>
        <authorList>
            <person name="Sahin N."/>
            <person name="Ay H."/>
            <person name="Saygin H."/>
        </authorList>
    </citation>
    <scope>NUCLEOTIDE SEQUENCE [LARGE SCALE GENOMIC DNA]</scope>
    <source>
        <strain evidence="2 3">DSM 45347</strain>
    </source>
</reference>
<dbReference type="InterPro" id="IPR036894">
    <property type="entry name" value="YbaB-like_sf"/>
</dbReference>
<evidence type="ECO:0000313" key="2">
    <source>
        <dbReference type="EMBL" id="TDC16694.1"/>
    </source>
</evidence>
<gene>
    <name evidence="2" type="ORF">E1284_11645</name>
</gene>
<evidence type="ECO:0000313" key="3">
    <source>
        <dbReference type="Proteomes" id="UP000295431"/>
    </source>
</evidence>
<dbReference type="AlphaFoldDB" id="A0A4R4P4S7"/>
<dbReference type="Pfam" id="PF02575">
    <property type="entry name" value="YbaB_DNA_bd"/>
    <property type="match status" value="1"/>
</dbReference>
<feature type="region of interest" description="Disordered" evidence="1">
    <location>
        <begin position="20"/>
        <end position="42"/>
    </location>
</feature>
<dbReference type="GO" id="GO:0003677">
    <property type="term" value="F:DNA binding"/>
    <property type="evidence" value="ECO:0007669"/>
    <property type="project" value="UniProtKB-KW"/>
</dbReference>
<name>A0A4R4P4S7_9ACTN</name>